<dbReference type="GO" id="GO:1990817">
    <property type="term" value="F:poly(A) RNA polymerase activity"/>
    <property type="evidence" value="ECO:0007669"/>
    <property type="project" value="EnsemblFungi"/>
</dbReference>
<gene>
    <name evidence="10" type="ORF">Kpol_538p1</name>
</gene>
<feature type="compositionally biased region" description="Polar residues" evidence="8">
    <location>
        <begin position="360"/>
        <end position="370"/>
    </location>
</feature>
<dbReference type="GO" id="GO:0071036">
    <property type="term" value="P:nuclear polyadenylation-dependent snoRNA catabolic process"/>
    <property type="evidence" value="ECO:0007669"/>
    <property type="project" value="EnsemblFungi"/>
</dbReference>
<dbReference type="EMBL" id="DS480407">
    <property type="protein sequence ID" value="EDO17241.1"/>
    <property type="molecule type" value="Genomic_DNA"/>
</dbReference>
<dbReference type="GO" id="GO:0071037">
    <property type="term" value="P:nuclear polyadenylation-dependent snRNA catabolic process"/>
    <property type="evidence" value="ECO:0007669"/>
    <property type="project" value="EnsemblFungi"/>
</dbReference>
<keyword evidence="11" id="KW-1185">Reference proteome</keyword>
<name>A7TKB4_VANPO</name>
<dbReference type="eggNOG" id="KOG4400">
    <property type="taxonomic scope" value="Eukaryota"/>
</dbReference>
<dbReference type="GeneID" id="5545448"/>
<dbReference type="GO" id="GO:0008270">
    <property type="term" value="F:zinc ion binding"/>
    <property type="evidence" value="ECO:0007669"/>
    <property type="project" value="UniProtKB-KW"/>
</dbReference>
<keyword evidence="5" id="KW-0862">Zinc</keyword>
<dbReference type="Proteomes" id="UP000000267">
    <property type="component" value="Unassembled WGS sequence"/>
</dbReference>
<dbReference type="PANTHER" id="PTHR46543">
    <property type="entry name" value="ZINC FINGER CCHC DOMAIN-CONTAINING PROTEIN 7"/>
    <property type="match status" value="1"/>
</dbReference>
<keyword evidence="6" id="KW-0539">Nucleus</keyword>
<evidence type="ECO:0000313" key="11">
    <source>
        <dbReference type="Proteomes" id="UP000000267"/>
    </source>
</evidence>
<keyword evidence="2" id="KW-0479">Metal-binding</keyword>
<feature type="compositionally biased region" description="Polar residues" evidence="8">
    <location>
        <begin position="22"/>
        <end position="31"/>
    </location>
</feature>
<feature type="region of interest" description="Disordered" evidence="8">
    <location>
        <begin position="1"/>
        <end position="41"/>
    </location>
</feature>
<dbReference type="PROSITE" id="PS50158">
    <property type="entry name" value="ZF_CCHC"/>
    <property type="match status" value="3"/>
</dbReference>
<dbReference type="RefSeq" id="XP_001645099.1">
    <property type="nucleotide sequence ID" value="XM_001645049.1"/>
</dbReference>
<dbReference type="GO" id="GO:0003723">
    <property type="term" value="F:RNA binding"/>
    <property type="evidence" value="ECO:0007669"/>
    <property type="project" value="TreeGrafter"/>
</dbReference>
<dbReference type="GO" id="GO:0043633">
    <property type="term" value="P:polyadenylation-dependent RNA catabolic process"/>
    <property type="evidence" value="ECO:0007669"/>
    <property type="project" value="InterPro"/>
</dbReference>
<dbReference type="OMA" id="NNQDRHQ"/>
<evidence type="ECO:0000256" key="3">
    <source>
        <dbReference type="ARBA" id="ARBA00022737"/>
    </source>
</evidence>
<keyword evidence="3" id="KW-0677">Repeat</keyword>
<dbReference type="Gene3D" id="4.10.60.10">
    <property type="entry name" value="Zinc finger, CCHC-type"/>
    <property type="match status" value="2"/>
</dbReference>
<dbReference type="KEGG" id="vpo:Kpol_538p1"/>
<comment type="subcellular location">
    <subcellularLocation>
        <location evidence="1">Nucleus</location>
    </subcellularLocation>
</comment>
<feature type="domain" description="CCHC-type" evidence="9">
    <location>
        <begin position="173"/>
        <end position="186"/>
    </location>
</feature>
<evidence type="ECO:0000256" key="2">
    <source>
        <dbReference type="ARBA" id="ARBA00022723"/>
    </source>
</evidence>
<dbReference type="InterPro" id="IPR049024">
    <property type="entry name" value="AIR2-like_ZnK4"/>
</dbReference>
<feature type="domain" description="CCHC-type" evidence="9">
    <location>
        <begin position="108"/>
        <end position="124"/>
    </location>
</feature>
<dbReference type="FunCoup" id="A7TKB4">
    <property type="interactions" value="280"/>
</dbReference>
<dbReference type="InterPro" id="IPR036875">
    <property type="entry name" value="Znf_CCHC_sf"/>
</dbReference>
<dbReference type="Pfam" id="PF00098">
    <property type="entry name" value="zf-CCHC"/>
    <property type="match status" value="3"/>
</dbReference>
<organism evidence="11">
    <name type="scientific">Vanderwaltozyma polyspora (strain ATCC 22028 / DSM 70294 / BCRC 21397 / CBS 2163 / NBRC 10782 / NRRL Y-8283 / UCD 57-17)</name>
    <name type="common">Kluyveromyces polysporus</name>
    <dbReference type="NCBI Taxonomy" id="436907"/>
    <lineage>
        <taxon>Eukaryota</taxon>
        <taxon>Fungi</taxon>
        <taxon>Dikarya</taxon>
        <taxon>Ascomycota</taxon>
        <taxon>Saccharomycotina</taxon>
        <taxon>Saccharomycetes</taxon>
        <taxon>Saccharomycetales</taxon>
        <taxon>Saccharomycetaceae</taxon>
        <taxon>Vanderwaltozyma</taxon>
    </lineage>
</organism>
<evidence type="ECO:0000256" key="4">
    <source>
        <dbReference type="ARBA" id="ARBA00022771"/>
    </source>
</evidence>
<feature type="region of interest" description="Disordered" evidence="8">
    <location>
        <begin position="245"/>
        <end position="370"/>
    </location>
</feature>
<dbReference type="SUPFAM" id="SSF57756">
    <property type="entry name" value="Retrovirus zinc finger-like domains"/>
    <property type="match status" value="2"/>
</dbReference>
<dbReference type="PhylomeDB" id="A7TKB4"/>
<dbReference type="InterPro" id="IPR016713">
    <property type="entry name" value="Air1/2_Saccharomycetales"/>
</dbReference>
<keyword evidence="4 7" id="KW-0863">Zinc-finger</keyword>
<evidence type="ECO:0000256" key="6">
    <source>
        <dbReference type="ARBA" id="ARBA00023242"/>
    </source>
</evidence>
<feature type="domain" description="CCHC-type" evidence="9">
    <location>
        <begin position="70"/>
        <end position="85"/>
    </location>
</feature>
<dbReference type="GO" id="GO:0071031">
    <property type="term" value="P:nuclear mRNA surveillance of mRNA 3'-end processing"/>
    <property type="evidence" value="ECO:0007669"/>
    <property type="project" value="EnsemblFungi"/>
</dbReference>
<reference evidence="10 11" key="1">
    <citation type="journal article" date="2007" name="Proc. Natl. Acad. Sci. U.S.A.">
        <title>Independent sorting-out of thousands of duplicated gene pairs in two yeast species descended from a whole-genome duplication.</title>
        <authorList>
            <person name="Scannell D.R."/>
            <person name="Frank A.C."/>
            <person name="Conant G.C."/>
            <person name="Byrne K.P."/>
            <person name="Woolfit M."/>
            <person name="Wolfe K.H."/>
        </authorList>
    </citation>
    <scope>NUCLEOTIDE SEQUENCE [LARGE SCALE GENOMIC DNA]</scope>
    <source>
        <strain evidence="11">ATCC 22028 / DSM 70294 / BCRC 21397 / CBS 2163 / NBRC 10782 / NRRL Y-8283 / UCD 57-17</strain>
    </source>
</reference>
<proteinExistence type="predicted"/>
<dbReference type="GO" id="GO:0071038">
    <property type="term" value="P:TRAMP-dependent tRNA surveillance pathway"/>
    <property type="evidence" value="ECO:0007669"/>
    <property type="project" value="EnsemblFungi"/>
</dbReference>
<dbReference type="PIRSF" id="PIRSF018162">
    <property type="entry name" value="PolyA_pol_Air1/2"/>
    <property type="match status" value="1"/>
</dbReference>
<dbReference type="GO" id="GO:0005730">
    <property type="term" value="C:nucleolus"/>
    <property type="evidence" value="ECO:0007669"/>
    <property type="project" value="EnsemblFungi"/>
</dbReference>
<evidence type="ECO:0000256" key="7">
    <source>
        <dbReference type="PROSITE-ProRule" id="PRU00047"/>
    </source>
</evidence>
<evidence type="ECO:0000313" key="10">
    <source>
        <dbReference type="EMBL" id="EDO17241.1"/>
    </source>
</evidence>
<dbReference type="GO" id="GO:0031499">
    <property type="term" value="C:TRAMP complex"/>
    <property type="evidence" value="ECO:0007669"/>
    <property type="project" value="EnsemblFungi"/>
</dbReference>
<dbReference type="PANTHER" id="PTHR46543:SF1">
    <property type="entry name" value="ZINC FINGER CCHC DOMAIN-CONTAINING PROTEIN 7"/>
    <property type="match status" value="1"/>
</dbReference>
<dbReference type="AlphaFoldDB" id="A7TKB4"/>
<dbReference type="Pfam" id="PF21759">
    <property type="entry name" value="AIR2-like_ZnK4"/>
    <property type="match status" value="1"/>
</dbReference>
<evidence type="ECO:0000256" key="5">
    <source>
        <dbReference type="ARBA" id="ARBA00022833"/>
    </source>
</evidence>
<evidence type="ECO:0000256" key="1">
    <source>
        <dbReference type="ARBA" id="ARBA00004123"/>
    </source>
</evidence>
<dbReference type="STRING" id="436907.A7TKB4"/>
<dbReference type="HOGENOM" id="CLU_049076_1_0_1"/>
<accession>A7TKB4</accession>
<feature type="compositionally biased region" description="Basic residues" evidence="8">
    <location>
        <begin position="283"/>
        <end position="296"/>
    </location>
</feature>
<dbReference type="InterPro" id="IPR001878">
    <property type="entry name" value="Znf_CCHC"/>
</dbReference>
<dbReference type="SMART" id="SM00343">
    <property type="entry name" value="ZnF_C2HC"/>
    <property type="match status" value="5"/>
</dbReference>
<dbReference type="OrthoDB" id="7608935at2759"/>
<dbReference type="InterPro" id="IPR051644">
    <property type="entry name" value="TRAMP_AT-DNA-binding"/>
</dbReference>
<dbReference type="InParanoid" id="A7TKB4"/>
<sequence length="370" mass="43376">MSSLLSEVESMDSLPFRKESTPSRVNSSASIAPSIEDTNENPDELRALRGQGRYFGLAEEEGGIKEAAPKCNNCSQRGHLKRDCPHVICTYCGAMDDHYSQHCSKAIKCANCNESGHYRSQCPQKWKRIFCTRCNSKRHSRDRCPSVWRVYLLKDDRPKKRKKLILPMHSIYCYNCGLKGHFGDDCDLRRSSRVPNEDGSAFSGDNLTNSLKKEYFQNIDNVRRDERSVSTCDYYEENEESYYDDYEYNEEEYDQGRNNNKRKSNSKKRKFSNFNPPPYQNNKSKKNKSKNSKHYSHHQDDNNKKRQKSYNDTSHPLDFPRNNNNYNSNRKDNAKISQNMMNSRYDKVPGNNKRQRSDNYKSYNSFKFKK</sequence>
<feature type="compositionally biased region" description="Basic residues" evidence="8">
    <location>
        <begin position="259"/>
        <end position="271"/>
    </location>
</feature>
<evidence type="ECO:0000259" key="9">
    <source>
        <dbReference type="PROSITE" id="PS50158"/>
    </source>
</evidence>
<evidence type="ECO:0000256" key="8">
    <source>
        <dbReference type="SAM" id="MobiDB-lite"/>
    </source>
</evidence>
<dbReference type="GO" id="GO:0071035">
    <property type="term" value="P:nuclear polyadenylation-dependent rRNA catabolic process"/>
    <property type="evidence" value="ECO:0007669"/>
    <property type="project" value="EnsemblFungi"/>
</dbReference>
<protein>
    <recommendedName>
        <fullName evidence="9">CCHC-type domain-containing protein</fullName>
    </recommendedName>
</protein>
<dbReference type="GO" id="GO:0071039">
    <property type="term" value="P:nuclear polyadenylation-dependent CUT catabolic process"/>
    <property type="evidence" value="ECO:0007669"/>
    <property type="project" value="EnsemblFungi"/>
</dbReference>